<evidence type="ECO:0000313" key="6">
    <source>
        <dbReference type="EMBL" id="MBB5068860.1"/>
    </source>
</evidence>
<evidence type="ECO:0000256" key="3">
    <source>
        <dbReference type="ARBA" id="ARBA00023125"/>
    </source>
</evidence>
<comment type="similarity">
    <text evidence="1">Belongs to the LysR transcriptional regulatory family.</text>
</comment>
<keyword evidence="4" id="KW-0804">Transcription</keyword>
<dbReference type="SUPFAM" id="SSF46785">
    <property type="entry name" value="Winged helix' DNA-binding domain"/>
    <property type="match status" value="1"/>
</dbReference>
<feature type="domain" description="HTH lysR-type" evidence="5">
    <location>
        <begin position="2"/>
        <end position="59"/>
    </location>
</feature>
<dbReference type="AlphaFoldDB" id="A0A840NA75"/>
<organism evidence="6 7">
    <name type="scientific">Saccharopolyspora gloriosae</name>
    <dbReference type="NCBI Taxonomy" id="455344"/>
    <lineage>
        <taxon>Bacteria</taxon>
        <taxon>Bacillati</taxon>
        <taxon>Actinomycetota</taxon>
        <taxon>Actinomycetes</taxon>
        <taxon>Pseudonocardiales</taxon>
        <taxon>Pseudonocardiaceae</taxon>
        <taxon>Saccharopolyspora</taxon>
    </lineage>
</organism>
<dbReference type="GO" id="GO:0003700">
    <property type="term" value="F:DNA-binding transcription factor activity"/>
    <property type="evidence" value="ECO:0007669"/>
    <property type="project" value="InterPro"/>
</dbReference>
<dbReference type="PANTHER" id="PTHR30346:SF29">
    <property type="entry name" value="LYSR SUBSTRATE-BINDING"/>
    <property type="match status" value="1"/>
</dbReference>
<protein>
    <submittedName>
        <fullName evidence="6">DNA-binding transcriptional LysR family regulator</fullName>
    </submittedName>
</protein>
<dbReference type="InterPro" id="IPR036388">
    <property type="entry name" value="WH-like_DNA-bd_sf"/>
</dbReference>
<evidence type="ECO:0000256" key="4">
    <source>
        <dbReference type="ARBA" id="ARBA00023163"/>
    </source>
</evidence>
<gene>
    <name evidence="6" type="ORF">BJ969_001948</name>
</gene>
<proteinExistence type="inferred from homology"/>
<dbReference type="InterPro" id="IPR005119">
    <property type="entry name" value="LysR_subst-bd"/>
</dbReference>
<dbReference type="Gene3D" id="1.10.10.10">
    <property type="entry name" value="Winged helix-like DNA-binding domain superfamily/Winged helix DNA-binding domain"/>
    <property type="match status" value="1"/>
</dbReference>
<dbReference type="GO" id="GO:0032993">
    <property type="term" value="C:protein-DNA complex"/>
    <property type="evidence" value="ECO:0007669"/>
    <property type="project" value="TreeGrafter"/>
</dbReference>
<evidence type="ECO:0000256" key="1">
    <source>
        <dbReference type="ARBA" id="ARBA00009437"/>
    </source>
</evidence>
<dbReference type="Pfam" id="PF00126">
    <property type="entry name" value="HTH_1"/>
    <property type="match status" value="1"/>
</dbReference>
<dbReference type="Gene3D" id="3.40.190.10">
    <property type="entry name" value="Periplasmic binding protein-like II"/>
    <property type="match status" value="2"/>
</dbReference>
<dbReference type="Proteomes" id="UP000580474">
    <property type="component" value="Unassembled WGS sequence"/>
</dbReference>
<reference evidence="6 7" key="1">
    <citation type="submission" date="2020-08" db="EMBL/GenBank/DDBJ databases">
        <title>Sequencing the genomes of 1000 actinobacteria strains.</title>
        <authorList>
            <person name="Klenk H.-P."/>
        </authorList>
    </citation>
    <scope>NUCLEOTIDE SEQUENCE [LARGE SCALE GENOMIC DNA]</scope>
    <source>
        <strain evidence="6 7">DSM 45582</strain>
    </source>
</reference>
<keyword evidence="2" id="KW-0805">Transcription regulation</keyword>
<accession>A0A840NA75</accession>
<dbReference type="InterPro" id="IPR036390">
    <property type="entry name" value="WH_DNA-bd_sf"/>
</dbReference>
<dbReference type="PROSITE" id="PS50931">
    <property type="entry name" value="HTH_LYSR"/>
    <property type="match status" value="1"/>
</dbReference>
<dbReference type="InterPro" id="IPR000847">
    <property type="entry name" value="LysR_HTH_N"/>
</dbReference>
<keyword evidence="3 6" id="KW-0238">DNA-binding</keyword>
<comment type="caution">
    <text evidence="6">The sequence shown here is derived from an EMBL/GenBank/DDBJ whole genome shotgun (WGS) entry which is preliminary data.</text>
</comment>
<evidence type="ECO:0000313" key="7">
    <source>
        <dbReference type="Proteomes" id="UP000580474"/>
    </source>
</evidence>
<sequence length="307" mass="32388">MLNWERLRVLAAVAEHGSVGAAAAALHVTGPAITQQIRKLEREAGTALVEPEGRGMRLTTAGWIVAEAAGAAGGKIAAAEHALTELDGRAVGPLRIGALHSSFRLLLAPALHALAQRHPDIVPSARSGGGAIDMIPLLLSHDLDAVIIENWSSLPMRVPPRVQLHPLVDHDVVLAVGSEHPLASREHIDLADVRDQAWAACPPGTDHHEAQLQIMRRHDVEVDVRFVADDFPTQMTIVAGGLAVSLAPRAAVEGFPGVRLIPVSPAVTRTIAVAIRGGPPSPAVEALVIALREVVRVIPGQTPTDRM</sequence>
<evidence type="ECO:0000256" key="2">
    <source>
        <dbReference type="ARBA" id="ARBA00023015"/>
    </source>
</evidence>
<dbReference type="PANTHER" id="PTHR30346">
    <property type="entry name" value="TRANSCRIPTIONAL DUAL REGULATOR HCAR-RELATED"/>
    <property type="match status" value="1"/>
</dbReference>
<dbReference type="GO" id="GO:0003677">
    <property type="term" value="F:DNA binding"/>
    <property type="evidence" value="ECO:0007669"/>
    <property type="project" value="UniProtKB-KW"/>
</dbReference>
<dbReference type="SUPFAM" id="SSF53850">
    <property type="entry name" value="Periplasmic binding protein-like II"/>
    <property type="match status" value="1"/>
</dbReference>
<evidence type="ECO:0000259" key="5">
    <source>
        <dbReference type="PROSITE" id="PS50931"/>
    </source>
</evidence>
<dbReference type="Pfam" id="PF03466">
    <property type="entry name" value="LysR_substrate"/>
    <property type="match status" value="1"/>
</dbReference>
<dbReference type="EMBL" id="JACHIV010000001">
    <property type="protein sequence ID" value="MBB5068860.1"/>
    <property type="molecule type" value="Genomic_DNA"/>
</dbReference>
<name>A0A840NA75_9PSEU</name>
<dbReference type="RefSeq" id="WP_184478626.1">
    <property type="nucleotide sequence ID" value="NZ_JACHIV010000001.1"/>
</dbReference>
<keyword evidence="7" id="KW-1185">Reference proteome</keyword>